<feature type="transmembrane region" description="Helical" evidence="7">
    <location>
        <begin position="136"/>
        <end position="155"/>
    </location>
</feature>
<evidence type="ECO:0000259" key="8">
    <source>
        <dbReference type="PROSITE" id="PS51202"/>
    </source>
</evidence>
<evidence type="ECO:0000256" key="7">
    <source>
        <dbReference type="SAM" id="Phobius"/>
    </source>
</evidence>
<feature type="transmembrane region" description="Helical" evidence="7">
    <location>
        <begin position="594"/>
        <end position="614"/>
    </location>
</feature>
<dbReference type="Pfam" id="PF02080">
    <property type="entry name" value="TrkA_C"/>
    <property type="match status" value="2"/>
</dbReference>
<comment type="caution">
    <text evidence="9">The sequence shown here is derived from an EMBL/GenBank/DDBJ whole genome shotgun (WGS) entry which is preliminary data.</text>
</comment>
<evidence type="ECO:0000256" key="3">
    <source>
        <dbReference type="ARBA" id="ARBA00022692"/>
    </source>
</evidence>
<dbReference type="Proteomes" id="UP000626786">
    <property type="component" value="Unassembled WGS sequence"/>
</dbReference>
<feature type="domain" description="RCK C-terminal" evidence="8">
    <location>
        <begin position="319"/>
        <end position="403"/>
    </location>
</feature>
<feature type="transmembrane region" description="Helical" evidence="7">
    <location>
        <begin position="175"/>
        <end position="196"/>
    </location>
</feature>
<feature type="transmembrane region" description="Helical" evidence="7">
    <location>
        <begin position="470"/>
        <end position="489"/>
    </location>
</feature>
<organism evidence="9 10">
    <name type="scientific">Sporosarcina quadrami</name>
    <dbReference type="NCBI Taxonomy" id="2762234"/>
    <lineage>
        <taxon>Bacteria</taxon>
        <taxon>Bacillati</taxon>
        <taxon>Bacillota</taxon>
        <taxon>Bacilli</taxon>
        <taxon>Bacillales</taxon>
        <taxon>Caryophanaceae</taxon>
        <taxon>Sporosarcina</taxon>
    </lineage>
</organism>
<dbReference type="InterPro" id="IPR004680">
    <property type="entry name" value="Cit_transptr-like_dom"/>
</dbReference>
<feature type="transmembrane region" description="Helical" evidence="7">
    <location>
        <begin position="528"/>
        <end position="547"/>
    </location>
</feature>
<dbReference type="EMBL" id="JACSQN010000009">
    <property type="protein sequence ID" value="MBD7985074.1"/>
    <property type="molecule type" value="Genomic_DNA"/>
</dbReference>
<dbReference type="PROSITE" id="PS01271">
    <property type="entry name" value="NA_SULFATE"/>
    <property type="match status" value="1"/>
</dbReference>
<keyword evidence="3 7" id="KW-0812">Transmembrane</keyword>
<feature type="transmembrane region" description="Helical" evidence="7">
    <location>
        <begin position="52"/>
        <end position="71"/>
    </location>
</feature>
<keyword evidence="6 7" id="KW-0472">Membrane</keyword>
<keyword evidence="5 7" id="KW-1133">Transmembrane helix</keyword>
<name>A0ABR8UAK5_9BACL</name>
<feature type="transmembrane region" description="Helical" evidence="7">
    <location>
        <begin position="501"/>
        <end position="522"/>
    </location>
</feature>
<reference evidence="9 10" key="1">
    <citation type="submission" date="2020-08" db="EMBL/GenBank/DDBJ databases">
        <title>A Genomic Blueprint of the Chicken Gut Microbiome.</title>
        <authorList>
            <person name="Gilroy R."/>
            <person name="Ravi A."/>
            <person name="Getino M."/>
            <person name="Pursley I."/>
            <person name="Horton D.L."/>
            <person name="Alikhan N.-F."/>
            <person name="Baker D."/>
            <person name="Gharbi K."/>
            <person name="Hall N."/>
            <person name="Watson M."/>
            <person name="Adriaenssens E.M."/>
            <person name="Foster-Nyarko E."/>
            <person name="Jarju S."/>
            <person name="Secka A."/>
            <person name="Antonio M."/>
            <person name="Oren A."/>
            <person name="Chaudhuri R."/>
            <person name="La Ragione R.M."/>
            <person name="Hildebrand F."/>
            <person name="Pallen M.J."/>
        </authorList>
    </citation>
    <scope>NUCLEOTIDE SEQUENCE [LARGE SCALE GENOMIC DNA]</scope>
    <source>
        <strain evidence="9 10">Sa2YVA2</strain>
    </source>
</reference>
<dbReference type="RefSeq" id="WP_191695046.1">
    <property type="nucleotide sequence ID" value="NZ_JACSQN010000009.1"/>
</dbReference>
<proteinExistence type="predicted"/>
<evidence type="ECO:0000256" key="4">
    <source>
        <dbReference type="ARBA" id="ARBA00022737"/>
    </source>
</evidence>
<evidence type="ECO:0000256" key="5">
    <source>
        <dbReference type="ARBA" id="ARBA00022989"/>
    </source>
</evidence>
<evidence type="ECO:0000256" key="6">
    <source>
        <dbReference type="ARBA" id="ARBA00023136"/>
    </source>
</evidence>
<feature type="transmembrane region" description="Helical" evidence="7">
    <location>
        <begin position="554"/>
        <end position="574"/>
    </location>
</feature>
<feature type="transmembrane region" description="Helical" evidence="7">
    <location>
        <begin position="6"/>
        <end position="21"/>
    </location>
</feature>
<dbReference type="PANTHER" id="PTHR43652">
    <property type="entry name" value="BASIC AMINO ACID ANTIPORTER YFCC-RELATED"/>
    <property type="match status" value="1"/>
</dbReference>
<dbReference type="Gene3D" id="3.30.70.1450">
    <property type="entry name" value="Regulator of K+ conductance, C-terminal domain"/>
    <property type="match status" value="2"/>
</dbReference>
<evidence type="ECO:0000313" key="9">
    <source>
        <dbReference type="EMBL" id="MBD7985074.1"/>
    </source>
</evidence>
<feature type="transmembrane region" description="Helical" evidence="7">
    <location>
        <begin position="92"/>
        <end position="109"/>
    </location>
</feature>
<gene>
    <name evidence="9" type="ORF">H9649_10790</name>
</gene>
<keyword evidence="4" id="KW-0677">Repeat</keyword>
<dbReference type="PANTHER" id="PTHR43652:SF1">
    <property type="entry name" value="RESPONSE REGULATOR"/>
    <property type="match status" value="1"/>
</dbReference>
<feature type="domain" description="RCK C-terminal" evidence="8">
    <location>
        <begin position="219"/>
        <end position="312"/>
    </location>
</feature>
<dbReference type="InterPro" id="IPR031312">
    <property type="entry name" value="Na/sul_symport_CS"/>
</dbReference>
<protein>
    <submittedName>
        <fullName evidence="9">SLC13 family permease</fullName>
    </submittedName>
</protein>
<dbReference type="Pfam" id="PF03600">
    <property type="entry name" value="CitMHS"/>
    <property type="match status" value="1"/>
</dbReference>
<dbReference type="SUPFAM" id="SSF116726">
    <property type="entry name" value="TrkA C-terminal domain-like"/>
    <property type="match status" value="2"/>
</dbReference>
<comment type="subcellular location">
    <subcellularLocation>
        <location evidence="1">Membrane</location>
        <topology evidence="1">Multi-pass membrane protein</topology>
    </subcellularLocation>
</comment>
<keyword evidence="2" id="KW-0813">Transport</keyword>
<feature type="transmembrane region" description="Helical" evidence="7">
    <location>
        <begin position="28"/>
        <end position="46"/>
    </location>
</feature>
<feature type="transmembrane region" description="Helical" evidence="7">
    <location>
        <begin position="425"/>
        <end position="458"/>
    </location>
</feature>
<dbReference type="InterPro" id="IPR006037">
    <property type="entry name" value="RCK_C"/>
</dbReference>
<dbReference type="PROSITE" id="PS51202">
    <property type="entry name" value="RCK_C"/>
    <property type="match status" value="2"/>
</dbReference>
<accession>A0ABR8UAK5</accession>
<sequence>MAVQLTLTFIILGITIVLFMTNKLRADLVAMLALLSFVLTGILSPVEALSGFSNSVVIMIAALFIIGAGIFRTGLAQMAGTLLLRYSGDSEKRLFILLLVIVASVGAFMSNTGTVALMLPIVISIAISINSSPTKYLIPLSYMASFSGLLTLIASPPNLIISQQLVDSGYERLSFFQITPIGVIGVIVGIIYLYAVRNKLLPRGRKSSGSNNQQKLSINQLVKDYQLGNNLFQVKVPADSVLVGKRLAQLKIPAAYQLCILKISRKSTEGLNLLPMTYQEMAGPTTVIQAKDRLYIQGSEVNLQTFIEDYGLLVEDGVSEAGQLVSKQLGVAEVLLTPHSKFINETLRSISFREKFNVNILGINRQGEYVVKDMSKQKLRFGDALLVQGSWDSIEMLAKETRNVVVIGQPKEHASMAAANGKATIAGMIMLLVVGLMVLEVFPAVISVLIGAALMILTGCVRNMDDAYGQINWESIILIGAMLPMATALENTGGMQLLSEGIIQVLGGVGPLGVLAGIFFLTMLFGQFISNTATAVLFAPIGLSAAISIGVSPYPFLIAVAVGASMAFSTPVASPTNALVMTAGNYQFKDFVKIGVPLQFIMFIVMMIAIPILFPF</sequence>
<evidence type="ECO:0000256" key="1">
    <source>
        <dbReference type="ARBA" id="ARBA00004141"/>
    </source>
</evidence>
<dbReference type="InterPro" id="IPR051679">
    <property type="entry name" value="DASS-Related_Transporters"/>
</dbReference>
<dbReference type="InterPro" id="IPR036721">
    <property type="entry name" value="RCK_C_sf"/>
</dbReference>
<evidence type="ECO:0000256" key="2">
    <source>
        <dbReference type="ARBA" id="ARBA00022448"/>
    </source>
</evidence>
<keyword evidence="10" id="KW-1185">Reference proteome</keyword>
<evidence type="ECO:0000313" key="10">
    <source>
        <dbReference type="Proteomes" id="UP000626786"/>
    </source>
</evidence>